<accession>A0A2U2PIP5</accession>
<dbReference type="PROSITE" id="PS00211">
    <property type="entry name" value="ABC_TRANSPORTER_1"/>
    <property type="match status" value="1"/>
</dbReference>
<dbReference type="EMBL" id="QEAS01000005">
    <property type="protein sequence ID" value="PWG81277.1"/>
    <property type="molecule type" value="Genomic_DNA"/>
</dbReference>
<reference evidence="5 6" key="1">
    <citation type="submission" date="2018-04" db="EMBL/GenBank/DDBJ databases">
        <title>Pedobacter chongqingensis sp. nov., isolated from a rottenly hemp rope.</title>
        <authorList>
            <person name="Cai Y."/>
        </authorList>
    </citation>
    <scope>NUCLEOTIDE SEQUENCE [LARGE SCALE GENOMIC DNA]</scope>
    <source>
        <strain evidence="5 6">FJ4-8</strain>
    </source>
</reference>
<dbReference type="PANTHER" id="PTHR42781:SF4">
    <property type="entry name" value="SPERMIDINE_PUTRESCINE IMPORT ATP-BINDING PROTEIN POTA"/>
    <property type="match status" value="1"/>
</dbReference>
<dbReference type="InterPro" id="IPR027417">
    <property type="entry name" value="P-loop_NTPase"/>
</dbReference>
<evidence type="ECO:0000256" key="1">
    <source>
        <dbReference type="ARBA" id="ARBA00022448"/>
    </source>
</evidence>
<organism evidence="5 6">
    <name type="scientific">Pararcticibacter amylolyticus</name>
    <dbReference type="NCBI Taxonomy" id="2173175"/>
    <lineage>
        <taxon>Bacteria</taxon>
        <taxon>Pseudomonadati</taxon>
        <taxon>Bacteroidota</taxon>
        <taxon>Sphingobacteriia</taxon>
        <taxon>Sphingobacteriales</taxon>
        <taxon>Sphingobacteriaceae</taxon>
        <taxon>Pararcticibacter</taxon>
    </lineage>
</organism>
<dbReference type="GO" id="GO:0016887">
    <property type="term" value="F:ATP hydrolysis activity"/>
    <property type="evidence" value="ECO:0007669"/>
    <property type="project" value="InterPro"/>
</dbReference>
<feature type="domain" description="ABC transporter" evidence="4">
    <location>
        <begin position="1"/>
        <end position="205"/>
    </location>
</feature>
<dbReference type="GO" id="GO:0005524">
    <property type="term" value="F:ATP binding"/>
    <property type="evidence" value="ECO:0007669"/>
    <property type="project" value="UniProtKB-KW"/>
</dbReference>
<sequence>MIEINIRKRIRTFNELDYIQVKTSFMPRAVTQITGPSGAGKTTLLKVIAGLVHPEEGTLSVNGEVWFDRAKGINFRPRERKTGMVFQDYALFPHMTLRQHLLYGTRDEEYIERLIEIGQLGKFCKHKPRHLSGGQQQRLAILRALSTKPKLLLMDEPFSALNSSLIEDMMRDLKTLFNELQLTCLIVSHQQRITEAFSDFTFSLDTPGE</sequence>
<dbReference type="AlphaFoldDB" id="A0A2U2PIP5"/>
<dbReference type="Gene3D" id="3.40.50.300">
    <property type="entry name" value="P-loop containing nucleotide triphosphate hydrolases"/>
    <property type="match status" value="1"/>
</dbReference>
<keyword evidence="6" id="KW-1185">Reference proteome</keyword>
<dbReference type="InterPro" id="IPR050093">
    <property type="entry name" value="ABC_SmlMolc_Importer"/>
</dbReference>
<keyword evidence="3 5" id="KW-0067">ATP-binding</keyword>
<evidence type="ECO:0000259" key="4">
    <source>
        <dbReference type="PROSITE" id="PS50893"/>
    </source>
</evidence>
<dbReference type="PANTHER" id="PTHR42781">
    <property type="entry name" value="SPERMIDINE/PUTRESCINE IMPORT ATP-BINDING PROTEIN POTA"/>
    <property type="match status" value="1"/>
</dbReference>
<protein>
    <submittedName>
        <fullName evidence="5">Molybdenum ABC transporter ATP-binding protein</fullName>
    </submittedName>
</protein>
<dbReference type="Pfam" id="PF00005">
    <property type="entry name" value="ABC_tran"/>
    <property type="match status" value="1"/>
</dbReference>
<keyword evidence="2" id="KW-0547">Nucleotide-binding</keyword>
<keyword evidence="1" id="KW-0813">Transport</keyword>
<dbReference type="SMART" id="SM00382">
    <property type="entry name" value="AAA"/>
    <property type="match status" value="1"/>
</dbReference>
<proteinExistence type="predicted"/>
<dbReference type="InterPro" id="IPR003593">
    <property type="entry name" value="AAA+_ATPase"/>
</dbReference>
<dbReference type="SUPFAM" id="SSF52540">
    <property type="entry name" value="P-loop containing nucleoside triphosphate hydrolases"/>
    <property type="match status" value="1"/>
</dbReference>
<evidence type="ECO:0000256" key="3">
    <source>
        <dbReference type="ARBA" id="ARBA00022840"/>
    </source>
</evidence>
<dbReference type="InterPro" id="IPR003439">
    <property type="entry name" value="ABC_transporter-like_ATP-bd"/>
</dbReference>
<name>A0A2U2PIP5_9SPHI</name>
<evidence type="ECO:0000313" key="5">
    <source>
        <dbReference type="EMBL" id="PWG81277.1"/>
    </source>
</evidence>
<dbReference type="RefSeq" id="WP_109415219.1">
    <property type="nucleotide sequence ID" value="NZ_QEAS01000005.1"/>
</dbReference>
<dbReference type="PROSITE" id="PS50893">
    <property type="entry name" value="ABC_TRANSPORTER_2"/>
    <property type="match status" value="1"/>
</dbReference>
<dbReference type="Proteomes" id="UP000245647">
    <property type="component" value="Unassembled WGS sequence"/>
</dbReference>
<evidence type="ECO:0000256" key="2">
    <source>
        <dbReference type="ARBA" id="ARBA00022741"/>
    </source>
</evidence>
<gene>
    <name evidence="5" type="ORF">DDR33_07840</name>
</gene>
<comment type="caution">
    <text evidence="5">The sequence shown here is derived from an EMBL/GenBank/DDBJ whole genome shotgun (WGS) entry which is preliminary data.</text>
</comment>
<dbReference type="OrthoDB" id="9782239at2"/>
<evidence type="ECO:0000313" key="6">
    <source>
        <dbReference type="Proteomes" id="UP000245647"/>
    </source>
</evidence>
<dbReference type="InterPro" id="IPR017871">
    <property type="entry name" value="ABC_transporter-like_CS"/>
</dbReference>